<dbReference type="Proteomes" id="UP000585507">
    <property type="component" value="Unassembled WGS sequence"/>
</dbReference>
<evidence type="ECO:0000313" key="3">
    <source>
        <dbReference type="Proteomes" id="UP000585507"/>
    </source>
</evidence>
<organism evidence="2 3">
    <name type="scientific">Rhizobium giardinii</name>
    <dbReference type="NCBI Taxonomy" id="56731"/>
    <lineage>
        <taxon>Bacteria</taxon>
        <taxon>Pseudomonadati</taxon>
        <taxon>Pseudomonadota</taxon>
        <taxon>Alphaproteobacteria</taxon>
        <taxon>Hyphomicrobiales</taxon>
        <taxon>Rhizobiaceae</taxon>
        <taxon>Rhizobium/Agrobacterium group</taxon>
        <taxon>Rhizobium</taxon>
    </lineage>
</organism>
<reference evidence="2 3" key="1">
    <citation type="submission" date="2020-08" db="EMBL/GenBank/DDBJ databases">
        <title>Genomic Encyclopedia of Type Strains, Phase IV (KMG-V): Genome sequencing to study the core and pangenomes of soil and plant-associated prokaryotes.</title>
        <authorList>
            <person name="Whitman W."/>
        </authorList>
    </citation>
    <scope>NUCLEOTIDE SEQUENCE [LARGE SCALE GENOMIC DNA]</scope>
    <source>
        <strain evidence="2 3">SEMIA 4084</strain>
    </source>
</reference>
<proteinExistence type="predicted"/>
<dbReference type="AlphaFoldDB" id="A0A7W8X689"/>
<sequence length="115" mass="12831">MKIAFQVVTGLLFLFIVSVWLGGLRVAVVPASSLLMYPATAVVADGYAYRMIDSPQAMCGRQTYPATDCEQVAIRKLSRDALVKLPFNRWLYEFTDPERPARGNLFGEATLRKSI</sequence>
<keyword evidence="1" id="KW-0812">Transmembrane</keyword>
<evidence type="ECO:0000256" key="1">
    <source>
        <dbReference type="SAM" id="Phobius"/>
    </source>
</evidence>
<gene>
    <name evidence="2" type="ORF">GGD55_000082</name>
</gene>
<accession>A0A7W8X689</accession>
<keyword evidence="3" id="KW-1185">Reference proteome</keyword>
<protein>
    <submittedName>
        <fullName evidence="2">Uncharacterized protein</fullName>
    </submittedName>
</protein>
<name>A0A7W8X689_9HYPH</name>
<dbReference type="EMBL" id="JACHBK010000001">
    <property type="protein sequence ID" value="MBB5533421.1"/>
    <property type="molecule type" value="Genomic_DNA"/>
</dbReference>
<dbReference type="RefSeq" id="WP_018323687.1">
    <property type="nucleotide sequence ID" value="NZ_JACHBK010000001.1"/>
</dbReference>
<evidence type="ECO:0000313" key="2">
    <source>
        <dbReference type="EMBL" id="MBB5533421.1"/>
    </source>
</evidence>
<feature type="transmembrane region" description="Helical" evidence="1">
    <location>
        <begin position="7"/>
        <end position="28"/>
    </location>
</feature>
<keyword evidence="1" id="KW-0472">Membrane</keyword>
<keyword evidence="1" id="KW-1133">Transmembrane helix</keyword>
<comment type="caution">
    <text evidence="2">The sequence shown here is derived from an EMBL/GenBank/DDBJ whole genome shotgun (WGS) entry which is preliminary data.</text>
</comment>